<sequence>MAENQQKLQNLSNEYQQLQDDLQTTIAARQKLESQQEENRAVQKEFKTLSNDSNIYKLVGPVLLKQDRDDAKRTVDGRLEFIGKEIRRVEGTIKELQEKSEKMRGELAALQQKVQMEQQSGAGQGA</sequence>
<dbReference type="GO" id="GO:0006457">
    <property type="term" value="P:protein folding"/>
    <property type="evidence" value="ECO:0007669"/>
    <property type="project" value="InterPro"/>
</dbReference>
<dbReference type="GO" id="GO:0005737">
    <property type="term" value="C:cytoplasm"/>
    <property type="evidence" value="ECO:0007669"/>
    <property type="project" value="TreeGrafter"/>
</dbReference>
<proteinExistence type="inferred from homology"/>
<dbReference type="GO" id="GO:0051082">
    <property type="term" value="F:unfolded protein binding"/>
    <property type="evidence" value="ECO:0007669"/>
    <property type="project" value="InterPro"/>
</dbReference>
<dbReference type="EMBL" id="JAACFV010000107">
    <property type="protein sequence ID" value="KAF7505523.1"/>
    <property type="molecule type" value="Genomic_DNA"/>
</dbReference>
<dbReference type="Proteomes" id="UP000606974">
    <property type="component" value="Unassembled WGS sequence"/>
</dbReference>
<evidence type="ECO:0000256" key="2">
    <source>
        <dbReference type="ARBA" id="ARBA00023186"/>
    </source>
</evidence>
<evidence type="ECO:0000256" key="3">
    <source>
        <dbReference type="SAM" id="Coils"/>
    </source>
</evidence>
<dbReference type="OrthoDB" id="248120at2759"/>
<dbReference type="PANTHER" id="PTHR21431">
    <property type="entry name" value="PREFOLDIN SUBUNIT 6"/>
    <property type="match status" value="1"/>
</dbReference>
<gene>
    <name evidence="4" type="ORF">GJ744_000685</name>
</gene>
<keyword evidence="3" id="KW-0175">Coiled coil</keyword>
<organism evidence="4 5">
    <name type="scientific">Endocarpon pusillum</name>
    <dbReference type="NCBI Taxonomy" id="364733"/>
    <lineage>
        <taxon>Eukaryota</taxon>
        <taxon>Fungi</taxon>
        <taxon>Dikarya</taxon>
        <taxon>Ascomycota</taxon>
        <taxon>Pezizomycotina</taxon>
        <taxon>Eurotiomycetes</taxon>
        <taxon>Chaetothyriomycetidae</taxon>
        <taxon>Verrucariales</taxon>
        <taxon>Verrucariaceae</taxon>
        <taxon>Endocarpon</taxon>
    </lineage>
</organism>
<dbReference type="FunFam" id="1.10.287.370:FF:000003">
    <property type="entry name" value="Prefoldin subunit 6"/>
    <property type="match status" value="1"/>
</dbReference>
<feature type="coiled-coil region" evidence="3">
    <location>
        <begin position="79"/>
        <end position="120"/>
    </location>
</feature>
<evidence type="ECO:0000313" key="4">
    <source>
        <dbReference type="EMBL" id="KAF7505523.1"/>
    </source>
</evidence>
<dbReference type="AlphaFoldDB" id="A0A8H7AB20"/>
<accession>A0A8H7AB20</accession>
<dbReference type="Pfam" id="PF01920">
    <property type="entry name" value="Prefoldin_2"/>
    <property type="match status" value="1"/>
</dbReference>
<keyword evidence="5" id="KW-1185">Reference proteome</keyword>
<dbReference type="PANTHER" id="PTHR21431:SF0">
    <property type="entry name" value="PREFOLDIN SUBUNIT 6"/>
    <property type="match status" value="1"/>
</dbReference>
<dbReference type="Gene3D" id="1.10.287.370">
    <property type="match status" value="1"/>
</dbReference>
<reference evidence="4" key="1">
    <citation type="submission" date="2020-02" db="EMBL/GenBank/DDBJ databases">
        <authorList>
            <person name="Palmer J.M."/>
        </authorList>
    </citation>
    <scope>NUCLEOTIDE SEQUENCE</scope>
    <source>
        <strain evidence="4">EPUS1.4</strain>
        <tissue evidence="4">Thallus</tissue>
    </source>
</reference>
<dbReference type="InterPro" id="IPR002777">
    <property type="entry name" value="PFD_beta-like"/>
</dbReference>
<dbReference type="GO" id="GO:0051087">
    <property type="term" value="F:protein-folding chaperone binding"/>
    <property type="evidence" value="ECO:0007669"/>
    <property type="project" value="TreeGrafter"/>
</dbReference>
<evidence type="ECO:0008006" key="6">
    <source>
        <dbReference type="Google" id="ProtNLM"/>
    </source>
</evidence>
<keyword evidence="2" id="KW-0143">Chaperone</keyword>
<dbReference type="CDD" id="cd23161">
    <property type="entry name" value="Prefoldin_6"/>
    <property type="match status" value="1"/>
</dbReference>
<protein>
    <recommendedName>
        <fullName evidence="6">Prefoldin subunit 6</fullName>
    </recommendedName>
</protein>
<evidence type="ECO:0000256" key="1">
    <source>
        <dbReference type="ARBA" id="ARBA00008045"/>
    </source>
</evidence>
<dbReference type="GO" id="GO:0016272">
    <property type="term" value="C:prefoldin complex"/>
    <property type="evidence" value="ECO:0007669"/>
    <property type="project" value="InterPro"/>
</dbReference>
<evidence type="ECO:0000313" key="5">
    <source>
        <dbReference type="Proteomes" id="UP000606974"/>
    </source>
</evidence>
<dbReference type="InterPro" id="IPR009053">
    <property type="entry name" value="Prefoldin"/>
</dbReference>
<feature type="coiled-coil region" evidence="3">
    <location>
        <begin position="1"/>
        <end position="52"/>
    </location>
</feature>
<dbReference type="SUPFAM" id="SSF46579">
    <property type="entry name" value="Prefoldin"/>
    <property type="match status" value="1"/>
</dbReference>
<dbReference type="GO" id="GO:0051131">
    <property type="term" value="P:chaperone-mediated protein complex assembly"/>
    <property type="evidence" value="ECO:0007669"/>
    <property type="project" value="TreeGrafter"/>
</dbReference>
<comment type="similarity">
    <text evidence="1">Belongs to the prefoldin subunit beta family.</text>
</comment>
<name>A0A8H7AB20_9EURO</name>
<comment type="caution">
    <text evidence="4">The sequence shown here is derived from an EMBL/GenBank/DDBJ whole genome shotgun (WGS) entry which is preliminary data.</text>
</comment>